<evidence type="ECO:0000256" key="2">
    <source>
        <dbReference type="ARBA" id="ARBA00023027"/>
    </source>
</evidence>
<dbReference type="GO" id="GO:0016853">
    <property type="term" value="F:isomerase activity"/>
    <property type="evidence" value="ECO:0007669"/>
    <property type="project" value="UniProtKB-KW"/>
</dbReference>
<dbReference type="Gene3D" id="3.40.50.720">
    <property type="entry name" value="NAD(P)-binding Rossmann-like Domain"/>
    <property type="match status" value="1"/>
</dbReference>
<evidence type="ECO:0000256" key="3">
    <source>
        <dbReference type="ARBA" id="ARBA00023235"/>
    </source>
</evidence>
<keyword evidence="3" id="KW-0413">Isomerase</keyword>
<comment type="caution">
    <text evidence="4">The sequence shown here is derived from an EMBL/GenBank/DDBJ whole genome shotgun (WGS) entry which is preliminary data.</text>
</comment>
<dbReference type="EMBL" id="JACGCM010000325">
    <property type="protein sequence ID" value="KAF6173722.1"/>
    <property type="molecule type" value="Genomic_DNA"/>
</dbReference>
<comment type="similarity">
    <text evidence="1">Belongs to the NAD(P)-dependent epimerase/dehydratase family.</text>
</comment>
<sequence>MESVITRSITPRCRVGHLPKETHFFLHFSPSQTHHNFKTSSSSMTSSLQAASSSTLSNQGGTGFVGQSDLLIVGPGVLGRIVSEQWRKENSECEIFGQTMSTDHHEELFKIGIKPSLRGTELTRQFSYVIFCAPPSRTADYTADVRLAASKWKGDGCFLFTSSSAPYDCYDNGSCDENIKVLCDSCNGLFLIRVGSDKTCPYGIHLPESIPVITFECPEGLNGYNIMVYGLVAIRLVKIVKSTRWRPPYGRSEWLGCDPISEDSDDYKVVRIVYLGESYEFEVKIPTPGRRGNFPSIKILVEAHNRGFHINRLNLGGRLDLVKTKISNVRLTSTTRDPVMATTSIRL</sequence>
<evidence type="ECO:0000313" key="5">
    <source>
        <dbReference type="Proteomes" id="UP000541444"/>
    </source>
</evidence>
<gene>
    <name evidence="4" type="ORF">GIB67_042890</name>
</gene>
<dbReference type="AlphaFoldDB" id="A0A7J7P399"/>
<dbReference type="OrthoDB" id="674948at2759"/>
<accession>A0A7J7P399</accession>
<dbReference type="Proteomes" id="UP000541444">
    <property type="component" value="Unassembled WGS sequence"/>
</dbReference>
<keyword evidence="2" id="KW-0520">NAD</keyword>
<evidence type="ECO:0000313" key="4">
    <source>
        <dbReference type="EMBL" id="KAF6173722.1"/>
    </source>
</evidence>
<protein>
    <submittedName>
        <fullName evidence="4">Uncharacterized protein</fullName>
    </submittedName>
</protein>
<keyword evidence="5" id="KW-1185">Reference proteome</keyword>
<dbReference type="PANTHER" id="PTHR43574">
    <property type="entry name" value="EPIMERASE-RELATED"/>
    <property type="match status" value="1"/>
</dbReference>
<proteinExistence type="inferred from homology"/>
<organism evidence="4 5">
    <name type="scientific">Kingdonia uniflora</name>
    <dbReference type="NCBI Taxonomy" id="39325"/>
    <lineage>
        <taxon>Eukaryota</taxon>
        <taxon>Viridiplantae</taxon>
        <taxon>Streptophyta</taxon>
        <taxon>Embryophyta</taxon>
        <taxon>Tracheophyta</taxon>
        <taxon>Spermatophyta</taxon>
        <taxon>Magnoliopsida</taxon>
        <taxon>Ranunculales</taxon>
        <taxon>Circaeasteraceae</taxon>
        <taxon>Kingdonia</taxon>
    </lineage>
</organism>
<evidence type="ECO:0000256" key="1">
    <source>
        <dbReference type="ARBA" id="ARBA00007637"/>
    </source>
</evidence>
<name>A0A7J7P399_9MAGN</name>
<reference evidence="4 5" key="1">
    <citation type="journal article" date="2020" name="IScience">
        <title>Genome Sequencing of the Endangered Kingdonia uniflora (Circaeasteraceae, Ranunculales) Reveals Potential Mechanisms of Evolutionary Specialization.</title>
        <authorList>
            <person name="Sun Y."/>
            <person name="Deng T."/>
            <person name="Zhang A."/>
            <person name="Moore M.J."/>
            <person name="Landis J.B."/>
            <person name="Lin N."/>
            <person name="Zhang H."/>
            <person name="Zhang X."/>
            <person name="Huang J."/>
            <person name="Zhang X."/>
            <person name="Sun H."/>
            <person name="Wang H."/>
        </authorList>
    </citation>
    <scope>NUCLEOTIDE SEQUENCE [LARGE SCALE GENOMIC DNA]</scope>
    <source>
        <strain evidence="4">TB1705</strain>
        <tissue evidence="4">Leaf</tissue>
    </source>
</reference>